<dbReference type="GO" id="GO:0005886">
    <property type="term" value="C:plasma membrane"/>
    <property type="evidence" value="ECO:0007669"/>
    <property type="project" value="UniProtKB-SubCell"/>
</dbReference>
<dbReference type="UniPathway" id="UPA00085"/>
<keyword evidence="7 10" id="KW-0472">Membrane</keyword>
<evidence type="ECO:0000313" key="11">
    <source>
        <dbReference type="EMBL" id="EGK71632.1"/>
    </source>
</evidence>
<feature type="transmembrane region" description="Helical" evidence="10">
    <location>
        <begin position="158"/>
        <end position="179"/>
    </location>
</feature>
<sequence length="205" mass="20423">MNSASSFVLAIVLGYALGCIPFAVVSSKVFGLPDPRSYGSGNPGATNVLRSGNKKAALMTLIGDALKGVAAVLLVRAIGMGEVAALLAGVAAFVGHVFPATLGFRGGKGVATAAGVMLAAVPWAGVIALGLWLAVAFITRYSSLAALVAACSAPISGLLLTGSATVCGALAAMSGLLIWRHADNIRRLMNGTESRIGGKKAQSAG</sequence>
<dbReference type="InterPro" id="IPR003811">
    <property type="entry name" value="G3P_acylTferase_PlsY"/>
</dbReference>
<keyword evidence="5 10" id="KW-1133">Transmembrane helix</keyword>
<dbReference type="NCBIfam" id="TIGR00023">
    <property type="entry name" value="glycerol-3-phosphate 1-O-acyltransferase PlsY"/>
    <property type="match status" value="1"/>
</dbReference>
<dbReference type="PANTHER" id="PTHR30309:SF0">
    <property type="entry name" value="GLYCEROL-3-PHOSPHATE ACYLTRANSFERASE-RELATED"/>
    <property type="match status" value="1"/>
</dbReference>
<dbReference type="HAMAP" id="MF_01043">
    <property type="entry name" value="PlsY"/>
    <property type="match status" value="1"/>
</dbReference>
<keyword evidence="6 10" id="KW-0443">Lipid metabolism</keyword>
<comment type="catalytic activity">
    <reaction evidence="10">
        <text>an acyl phosphate + sn-glycerol 3-phosphate = a 1-acyl-sn-glycero-3-phosphate + phosphate</text>
        <dbReference type="Rhea" id="RHEA:34075"/>
        <dbReference type="ChEBI" id="CHEBI:43474"/>
        <dbReference type="ChEBI" id="CHEBI:57597"/>
        <dbReference type="ChEBI" id="CHEBI:57970"/>
        <dbReference type="ChEBI" id="CHEBI:59918"/>
        <dbReference type="EC" id="2.3.1.275"/>
    </reaction>
</comment>
<comment type="subcellular location">
    <subcellularLocation>
        <location evidence="10">Cell membrane</location>
        <topology evidence="10">Multi-pass membrane protein</topology>
    </subcellularLocation>
</comment>
<comment type="caution">
    <text evidence="11">The sequence shown here is derived from an EMBL/GenBank/DDBJ whole genome shotgun (WGS) entry which is preliminary data.</text>
</comment>
<reference evidence="11 12" key="1">
    <citation type="journal article" date="2011" name="J. Bacteriol.">
        <title>Genome sequence of Methyloversatilis universalis FAM5T, a methylotrophic representative of the order Rhodocyclales.</title>
        <authorList>
            <person name="Kittichotirat W."/>
            <person name="Good N.M."/>
            <person name="Hall R."/>
            <person name="Bringel F."/>
            <person name="Lajus A."/>
            <person name="Medigue C."/>
            <person name="Smalley N.E."/>
            <person name="Beck D."/>
            <person name="Bumgarner R."/>
            <person name="Vuilleumier S."/>
            <person name="Kalyuzhnaya M.G."/>
        </authorList>
    </citation>
    <scope>NUCLEOTIDE SEQUENCE [LARGE SCALE GENOMIC DNA]</scope>
    <source>
        <strain evidence="12">ATCC BAA-1314 / JCM 13912 / FAM5</strain>
    </source>
</reference>
<dbReference type="EC" id="2.3.1.275" evidence="10"/>
<proteinExistence type="inferred from homology"/>
<keyword evidence="1 10" id="KW-1003">Cell membrane</keyword>
<evidence type="ECO:0000256" key="8">
    <source>
        <dbReference type="ARBA" id="ARBA00023209"/>
    </source>
</evidence>
<dbReference type="PANTHER" id="PTHR30309">
    <property type="entry name" value="INNER MEMBRANE PROTEIN YGIH"/>
    <property type="match status" value="1"/>
</dbReference>
<evidence type="ECO:0000256" key="9">
    <source>
        <dbReference type="ARBA" id="ARBA00023264"/>
    </source>
</evidence>
<dbReference type="SMART" id="SM01207">
    <property type="entry name" value="G3P_acyltransf"/>
    <property type="match status" value="1"/>
</dbReference>
<protein>
    <recommendedName>
        <fullName evidence="10">Glycerol-3-phosphate acyltransferase</fullName>
    </recommendedName>
    <alternativeName>
        <fullName evidence="10">Acyl-PO4 G3P acyltransferase</fullName>
    </alternativeName>
    <alternativeName>
        <fullName evidence="10">Acyl-phosphate--glycerol-3-phosphate acyltransferase</fullName>
    </alternativeName>
    <alternativeName>
        <fullName evidence="10">G3P acyltransferase</fullName>
        <shortName evidence="10">GPAT</shortName>
        <ecNumber evidence="10">2.3.1.275</ecNumber>
    </alternativeName>
    <alternativeName>
        <fullName evidence="10">Lysophosphatidic acid synthase</fullName>
        <shortName evidence="10">LPA synthase</shortName>
    </alternativeName>
</protein>
<dbReference type="GO" id="GO:0008654">
    <property type="term" value="P:phospholipid biosynthetic process"/>
    <property type="evidence" value="ECO:0007669"/>
    <property type="project" value="UniProtKB-UniRule"/>
</dbReference>
<comment type="caution">
    <text evidence="10">Lacks conserved residue(s) required for the propagation of feature annotation.</text>
</comment>
<dbReference type="eggNOG" id="COG0344">
    <property type="taxonomic scope" value="Bacteria"/>
</dbReference>
<dbReference type="EMBL" id="AFHG01000049">
    <property type="protein sequence ID" value="EGK71632.1"/>
    <property type="molecule type" value="Genomic_DNA"/>
</dbReference>
<keyword evidence="3 10" id="KW-0808">Transferase</keyword>
<evidence type="ECO:0000256" key="7">
    <source>
        <dbReference type="ARBA" id="ARBA00023136"/>
    </source>
</evidence>
<evidence type="ECO:0000256" key="1">
    <source>
        <dbReference type="ARBA" id="ARBA00022475"/>
    </source>
</evidence>
<gene>
    <name evidence="10" type="primary">plsY</name>
    <name evidence="11" type="ORF">METUNv1_02137</name>
</gene>
<feature type="transmembrane region" description="Helical" evidence="10">
    <location>
        <begin position="6"/>
        <end position="26"/>
    </location>
</feature>
<organism evidence="11 12">
    <name type="scientific">Methyloversatilis universalis (strain ATCC BAA-1314 / DSM 25237 / JCM 13912 / CCUG 52030 / FAM5)</name>
    <dbReference type="NCBI Taxonomy" id="1000565"/>
    <lineage>
        <taxon>Bacteria</taxon>
        <taxon>Pseudomonadati</taxon>
        <taxon>Pseudomonadota</taxon>
        <taxon>Betaproteobacteria</taxon>
        <taxon>Nitrosomonadales</taxon>
        <taxon>Sterolibacteriaceae</taxon>
        <taxon>Methyloversatilis</taxon>
    </lineage>
</organism>
<comment type="similarity">
    <text evidence="10">Belongs to the PlsY family.</text>
</comment>
<dbReference type="STRING" id="1000565.METUNv1_02137"/>
<evidence type="ECO:0000256" key="5">
    <source>
        <dbReference type="ARBA" id="ARBA00022989"/>
    </source>
</evidence>
<evidence type="ECO:0000256" key="3">
    <source>
        <dbReference type="ARBA" id="ARBA00022679"/>
    </source>
</evidence>
<comment type="subunit">
    <text evidence="10">Probably interacts with PlsX.</text>
</comment>
<keyword evidence="2 10" id="KW-0444">Lipid biosynthesis</keyword>
<comment type="function">
    <text evidence="10">Catalyzes the transfer of an acyl group from acyl-phosphate (acyl-PO(4)) to glycerol-3-phosphate (G3P) to form lysophosphatidic acid (LPA). This enzyme utilizes acyl-phosphate as fatty acyl donor, but not acyl-CoA or acyl-ACP.</text>
</comment>
<dbReference type="GO" id="GO:0043772">
    <property type="term" value="F:acyl-phosphate glycerol-3-phosphate acyltransferase activity"/>
    <property type="evidence" value="ECO:0007669"/>
    <property type="project" value="UniProtKB-UniRule"/>
</dbReference>
<evidence type="ECO:0000256" key="4">
    <source>
        <dbReference type="ARBA" id="ARBA00022692"/>
    </source>
</evidence>
<dbReference type="AlphaFoldDB" id="F5RCY1"/>
<evidence type="ECO:0000256" key="2">
    <source>
        <dbReference type="ARBA" id="ARBA00022516"/>
    </source>
</evidence>
<keyword evidence="4 10" id="KW-0812">Transmembrane</keyword>
<dbReference type="Proteomes" id="UP000005019">
    <property type="component" value="Unassembled WGS sequence"/>
</dbReference>
<name>F5RCY1_METUF</name>
<accession>F5RCY1</accession>
<dbReference type="RefSeq" id="WP_008061481.1">
    <property type="nucleotide sequence ID" value="NZ_AFHG01000049.1"/>
</dbReference>
<evidence type="ECO:0000256" key="6">
    <source>
        <dbReference type="ARBA" id="ARBA00023098"/>
    </source>
</evidence>
<dbReference type="Pfam" id="PF02660">
    <property type="entry name" value="G3P_acyltransf"/>
    <property type="match status" value="1"/>
</dbReference>
<evidence type="ECO:0000313" key="12">
    <source>
        <dbReference type="Proteomes" id="UP000005019"/>
    </source>
</evidence>
<keyword evidence="12" id="KW-1185">Reference proteome</keyword>
<evidence type="ECO:0000256" key="10">
    <source>
        <dbReference type="HAMAP-Rule" id="MF_01043"/>
    </source>
</evidence>
<keyword evidence="9 10" id="KW-1208">Phospholipid metabolism</keyword>
<feature type="transmembrane region" description="Helical" evidence="10">
    <location>
        <begin position="116"/>
        <end position="138"/>
    </location>
</feature>
<keyword evidence="8 10" id="KW-0594">Phospholipid biosynthesis</keyword>
<dbReference type="OrthoDB" id="9777124at2"/>
<comment type="pathway">
    <text evidence="10">Lipid metabolism; phospholipid metabolism.</text>
</comment>